<sequence>MADALKPGDTVKLKSGSSLMTVSELYPNGKVNCSWFLDGDVKTAVFIKETLKLQTATPD</sequence>
<keyword evidence="2" id="KW-1185">Reference proteome</keyword>
<protein>
    <submittedName>
        <fullName evidence="1">Putative small protein</fullName>
    </submittedName>
</protein>
<name>A0A2S9GY70_9BURK</name>
<evidence type="ECO:0000313" key="1">
    <source>
        <dbReference type="EMBL" id="PRC92661.1"/>
    </source>
</evidence>
<dbReference type="AlphaFoldDB" id="A0A2S9GY70"/>
<proteinExistence type="predicted"/>
<dbReference type="RefSeq" id="WP_105532471.1">
    <property type="nucleotide sequence ID" value="NZ_PUGF01000012.1"/>
</dbReference>
<gene>
    <name evidence="1" type="ORF">S2091_2716</name>
</gene>
<dbReference type="OrthoDB" id="1264301at2"/>
<evidence type="ECO:0000313" key="2">
    <source>
        <dbReference type="Proteomes" id="UP000237839"/>
    </source>
</evidence>
<organism evidence="1 2">
    <name type="scientific">Solimicrobium silvestre</name>
    <dbReference type="NCBI Taxonomy" id="2099400"/>
    <lineage>
        <taxon>Bacteria</taxon>
        <taxon>Pseudomonadati</taxon>
        <taxon>Pseudomonadota</taxon>
        <taxon>Betaproteobacteria</taxon>
        <taxon>Burkholderiales</taxon>
        <taxon>Oxalobacteraceae</taxon>
        <taxon>Solimicrobium</taxon>
    </lineage>
</organism>
<accession>A0A2S9GY70</accession>
<comment type="caution">
    <text evidence="1">The sequence shown here is derived from an EMBL/GenBank/DDBJ whole genome shotgun (WGS) entry which is preliminary data.</text>
</comment>
<dbReference type="InterPro" id="IPR019226">
    <property type="entry name" value="DUF2158"/>
</dbReference>
<dbReference type="Proteomes" id="UP000237839">
    <property type="component" value="Unassembled WGS sequence"/>
</dbReference>
<dbReference type="Pfam" id="PF09926">
    <property type="entry name" value="DUF2158"/>
    <property type="match status" value="1"/>
</dbReference>
<dbReference type="EMBL" id="PUGF01000012">
    <property type="protein sequence ID" value="PRC92661.1"/>
    <property type="molecule type" value="Genomic_DNA"/>
</dbReference>
<reference evidence="1 2" key="1">
    <citation type="submission" date="2018-02" db="EMBL/GenBank/DDBJ databases">
        <title>Solimicrobium silvestre gen. nov., sp. nov., isolated from alpine forest soil.</title>
        <authorList>
            <person name="Margesin R."/>
            <person name="Albuquerque L."/>
            <person name="Zhang D.-C."/>
            <person name="Froufe H.J.C."/>
            <person name="Severino R."/>
            <person name="Roxo I."/>
            <person name="Egas C."/>
            <person name="Da Costa M.S."/>
        </authorList>
    </citation>
    <scope>NUCLEOTIDE SEQUENCE [LARGE SCALE GENOMIC DNA]</scope>
    <source>
        <strain evidence="1 2">S20-91</strain>
    </source>
</reference>